<comment type="subunit">
    <text evidence="9">Homodimer, forms a heterotetramer with a Cas1 homodimer.</text>
</comment>
<dbReference type="InterPro" id="IPR019199">
    <property type="entry name" value="Virulence_VapD/CRISPR_Cas2"/>
</dbReference>
<keyword evidence="6 9" id="KW-0378">Hydrolase</keyword>
<comment type="similarity">
    <text evidence="2 9">Belongs to the CRISPR-associated endoribonuclease Cas2 protein family.</text>
</comment>
<proteinExistence type="inferred from homology"/>
<comment type="cofactor">
    <cofactor evidence="1 9">
        <name>Mg(2+)</name>
        <dbReference type="ChEBI" id="CHEBI:18420"/>
    </cofactor>
</comment>
<dbReference type="GO" id="GO:0051607">
    <property type="term" value="P:defense response to virus"/>
    <property type="evidence" value="ECO:0007669"/>
    <property type="project" value="UniProtKB-UniRule"/>
</dbReference>
<keyword evidence="8 9" id="KW-0051">Antiviral defense</keyword>
<accession>A0A3G9FYX1</accession>
<organism evidence="10 11">
    <name type="scientific">Asticcacaulis excentricus</name>
    <dbReference type="NCBI Taxonomy" id="78587"/>
    <lineage>
        <taxon>Bacteria</taxon>
        <taxon>Pseudomonadati</taxon>
        <taxon>Pseudomonadota</taxon>
        <taxon>Alphaproteobacteria</taxon>
        <taxon>Caulobacterales</taxon>
        <taxon>Caulobacteraceae</taxon>
        <taxon>Asticcacaulis</taxon>
    </lineage>
</organism>
<sequence length="110" mass="12603">MTHLSAYRIMWIMALFDLPVVTSAERKRAGKFRLFLLDQGFEMVQLSVYARFAFSREKAEAITRKIGKAVPAHGKVDILYFTDKQYAQIVSFRGQSESALPKNPEQLALF</sequence>
<reference evidence="11" key="2">
    <citation type="journal article" date="2017" name="Plant Physiol. Biochem.">
        <title>Differential oxidative and antioxidative response of duckweed Lemna minor toward plant growth promoting/inhibiting bacteria.</title>
        <authorList>
            <person name="Ishizawa H."/>
            <person name="Kuroda M."/>
            <person name="Morikawa M."/>
            <person name="Ike M."/>
        </authorList>
    </citation>
    <scope>NUCLEOTIDE SEQUENCE [LARGE SCALE GENOMIC DNA]</scope>
    <source>
        <strain evidence="11">M6</strain>
    </source>
</reference>
<dbReference type="GO" id="GO:0004521">
    <property type="term" value="F:RNA endonuclease activity"/>
    <property type="evidence" value="ECO:0007669"/>
    <property type="project" value="InterPro"/>
</dbReference>
<evidence type="ECO:0000256" key="8">
    <source>
        <dbReference type="ARBA" id="ARBA00023118"/>
    </source>
</evidence>
<dbReference type="NCBIfam" id="TIGR01573">
    <property type="entry name" value="cas2"/>
    <property type="match status" value="1"/>
</dbReference>
<protein>
    <recommendedName>
        <fullName evidence="9">CRISPR-associated endoribonuclease Cas2</fullName>
        <ecNumber evidence="9">3.1.-.-</ecNumber>
    </recommendedName>
</protein>
<dbReference type="Proteomes" id="UP000278756">
    <property type="component" value="Chromosome 1"/>
</dbReference>
<keyword evidence="4 9" id="KW-0479">Metal-binding</keyword>
<keyword evidence="5 9" id="KW-0255">Endonuclease</keyword>
<dbReference type="EC" id="3.1.-.-" evidence="9"/>
<dbReference type="HAMAP" id="MF_01471">
    <property type="entry name" value="Cas2"/>
    <property type="match status" value="1"/>
</dbReference>
<evidence type="ECO:0000313" key="10">
    <source>
        <dbReference type="EMBL" id="BBF79587.1"/>
    </source>
</evidence>
<evidence type="ECO:0000256" key="6">
    <source>
        <dbReference type="ARBA" id="ARBA00022801"/>
    </source>
</evidence>
<dbReference type="AlphaFoldDB" id="A0A3G9FYX1"/>
<dbReference type="InterPro" id="IPR021127">
    <property type="entry name" value="CRISPR_associated_Cas2"/>
</dbReference>
<name>A0A3G9FYX1_9CAUL</name>
<keyword evidence="3 9" id="KW-0540">Nuclease</keyword>
<feature type="binding site" evidence="9">
    <location>
        <position position="17"/>
    </location>
    <ligand>
        <name>Mg(2+)</name>
        <dbReference type="ChEBI" id="CHEBI:18420"/>
        <note>catalytic</note>
    </ligand>
</feature>
<dbReference type="SUPFAM" id="SSF143430">
    <property type="entry name" value="TTP0101/SSO1404-like"/>
    <property type="match status" value="1"/>
</dbReference>
<gene>
    <name evidence="9" type="primary">cas2</name>
    <name evidence="10" type="ORF">EM6_0155</name>
</gene>
<dbReference type="Pfam" id="PF09827">
    <property type="entry name" value="CRISPR_Cas2"/>
    <property type="match status" value="1"/>
</dbReference>
<evidence type="ECO:0000256" key="4">
    <source>
        <dbReference type="ARBA" id="ARBA00022723"/>
    </source>
</evidence>
<evidence type="ECO:0000256" key="3">
    <source>
        <dbReference type="ARBA" id="ARBA00022722"/>
    </source>
</evidence>
<evidence type="ECO:0000313" key="11">
    <source>
        <dbReference type="Proteomes" id="UP000278756"/>
    </source>
</evidence>
<dbReference type="GO" id="GO:0043571">
    <property type="term" value="P:maintenance of CRISPR repeat elements"/>
    <property type="evidence" value="ECO:0007669"/>
    <property type="project" value="UniProtKB-UniRule"/>
</dbReference>
<keyword evidence="7 9" id="KW-0460">Magnesium</keyword>
<reference evidence="11" key="1">
    <citation type="journal article" date="2017" name="Biotechnol. Biofuels">
        <title>Evaluation of environmental bacterial communities as a factor affecting the growth of duckweed Lemna minor.</title>
        <authorList>
            <person name="Ishizawa H."/>
            <person name="Kuroda M."/>
            <person name="Morikawa M."/>
            <person name="Ike M."/>
        </authorList>
    </citation>
    <scope>NUCLEOTIDE SEQUENCE [LARGE SCALE GENOMIC DNA]</scope>
    <source>
        <strain evidence="11">M6</strain>
    </source>
</reference>
<dbReference type="GO" id="GO:0016787">
    <property type="term" value="F:hydrolase activity"/>
    <property type="evidence" value="ECO:0007669"/>
    <property type="project" value="UniProtKB-KW"/>
</dbReference>
<evidence type="ECO:0000256" key="9">
    <source>
        <dbReference type="HAMAP-Rule" id="MF_01471"/>
    </source>
</evidence>
<dbReference type="GO" id="GO:0046872">
    <property type="term" value="F:metal ion binding"/>
    <property type="evidence" value="ECO:0007669"/>
    <property type="project" value="UniProtKB-UniRule"/>
</dbReference>
<evidence type="ECO:0000256" key="1">
    <source>
        <dbReference type="ARBA" id="ARBA00001946"/>
    </source>
</evidence>
<evidence type="ECO:0000256" key="5">
    <source>
        <dbReference type="ARBA" id="ARBA00022759"/>
    </source>
</evidence>
<comment type="function">
    <text evidence="9">CRISPR (clustered regularly interspaced short palindromic repeat), is an adaptive immune system that provides protection against mobile genetic elements (viruses, transposable elements and conjugative plasmids). CRISPR clusters contain sequences complementary to antecedent mobile elements and target invading nucleic acids. CRISPR clusters are transcribed and processed into CRISPR RNA (crRNA). Functions as a ssRNA-specific endoribonuclease. Involved in the integration of spacer DNA into the CRISPR cassette.</text>
</comment>
<evidence type="ECO:0000256" key="7">
    <source>
        <dbReference type="ARBA" id="ARBA00022842"/>
    </source>
</evidence>
<evidence type="ECO:0000256" key="2">
    <source>
        <dbReference type="ARBA" id="ARBA00009959"/>
    </source>
</evidence>
<dbReference type="EMBL" id="AP018827">
    <property type="protein sequence ID" value="BBF79587.1"/>
    <property type="molecule type" value="Genomic_DNA"/>
</dbReference>
<dbReference type="RefSeq" id="WP_197723579.1">
    <property type="nucleotide sequence ID" value="NZ_AP018827.1"/>
</dbReference>